<evidence type="ECO:0000256" key="6">
    <source>
        <dbReference type="PROSITE-ProRule" id="PRU00559"/>
    </source>
</evidence>
<dbReference type="Pfam" id="PF03790">
    <property type="entry name" value="KNOX1"/>
    <property type="match status" value="1"/>
</dbReference>
<evidence type="ECO:0000256" key="3">
    <source>
        <dbReference type="ARBA" id="ARBA00023155"/>
    </source>
</evidence>
<dbReference type="SUPFAM" id="SSF46689">
    <property type="entry name" value="Homeodomain-like"/>
    <property type="match status" value="1"/>
</dbReference>
<dbReference type="Pfam" id="PF05920">
    <property type="entry name" value="Homeobox_KN"/>
    <property type="match status" value="1"/>
</dbReference>
<dbReference type="CDD" id="cd00086">
    <property type="entry name" value="homeodomain"/>
    <property type="match status" value="1"/>
</dbReference>
<dbReference type="Pfam" id="PF03791">
    <property type="entry name" value="KNOX2"/>
    <property type="match status" value="1"/>
</dbReference>
<dbReference type="InterPro" id="IPR005540">
    <property type="entry name" value="KNOX1"/>
</dbReference>
<feature type="domain" description="Homeobox" evidence="7">
    <location>
        <begin position="266"/>
        <end position="329"/>
    </location>
</feature>
<dbReference type="SMART" id="SM01256">
    <property type="entry name" value="KNOX2"/>
    <property type="match status" value="1"/>
</dbReference>
<keyword evidence="10" id="KW-1185">Reference proteome</keyword>
<evidence type="ECO:0000259" key="7">
    <source>
        <dbReference type="PROSITE" id="PS50071"/>
    </source>
</evidence>
<dbReference type="InterPro" id="IPR001356">
    <property type="entry name" value="HD"/>
</dbReference>
<dbReference type="PROSITE" id="PS51213">
    <property type="entry name" value="ELK"/>
    <property type="match status" value="1"/>
</dbReference>
<sequence>MAHSHSTSTTAYALPLSLSTPLNNSSIFLSPLSTMADLYGLHPLADNSYQSSSATTLGSFPLLANSPMASADYSHLLPAFESEYLRTVSSAACDTVAAAAEIETARANAEYSAGVIRAKIASHPLYPKLVDAFVNCQKVGVPPEFADIQDQNNRGSDIGEETSGVSNCLGVDPELDEFMETYYRILDKYELDLSQSFMEASSFLNNMGMQLNVLCNNDEAASKENISAGEVELQNSLVVPGNEDRELKERLLREYGGHISSLMQEFSKTKKKANLPREAKQILLHWWNSHSQWPYPTDTEKVELAESTGLTQKQINNWFINQRKRHWKSP</sequence>
<dbReference type="InterPro" id="IPR050224">
    <property type="entry name" value="TALE_homeobox"/>
</dbReference>
<dbReference type="InterPro" id="IPR008422">
    <property type="entry name" value="KN_HD"/>
</dbReference>
<keyword evidence="2 5" id="KW-0238">DNA-binding</keyword>
<accession>A0ABP0ZCM5</accession>
<dbReference type="SMART" id="SM01188">
    <property type="entry name" value="ELK"/>
    <property type="match status" value="1"/>
</dbReference>
<comment type="subcellular location">
    <subcellularLocation>
        <location evidence="1 5">Nucleus</location>
    </subcellularLocation>
</comment>
<organism evidence="9 10">
    <name type="scientific">Citrullus colocynthis</name>
    <name type="common">colocynth</name>
    <dbReference type="NCBI Taxonomy" id="252529"/>
    <lineage>
        <taxon>Eukaryota</taxon>
        <taxon>Viridiplantae</taxon>
        <taxon>Streptophyta</taxon>
        <taxon>Embryophyta</taxon>
        <taxon>Tracheophyta</taxon>
        <taxon>Spermatophyta</taxon>
        <taxon>Magnoliopsida</taxon>
        <taxon>eudicotyledons</taxon>
        <taxon>Gunneridae</taxon>
        <taxon>Pentapetalae</taxon>
        <taxon>rosids</taxon>
        <taxon>fabids</taxon>
        <taxon>Cucurbitales</taxon>
        <taxon>Cucurbitaceae</taxon>
        <taxon>Benincaseae</taxon>
        <taxon>Citrullus</taxon>
    </lineage>
</organism>
<reference evidence="9 10" key="1">
    <citation type="submission" date="2024-03" db="EMBL/GenBank/DDBJ databases">
        <authorList>
            <person name="Gkanogiannis A."/>
            <person name="Becerra Lopez-Lavalle L."/>
        </authorList>
    </citation>
    <scope>NUCLEOTIDE SEQUENCE [LARGE SCALE GENOMIC DNA]</scope>
</reference>
<comment type="similarity">
    <text evidence="6">Belongs to the TALE/KNOX homeobox family.</text>
</comment>
<dbReference type="PROSITE" id="PS00027">
    <property type="entry name" value="HOMEOBOX_1"/>
    <property type="match status" value="1"/>
</dbReference>
<dbReference type="InterPro" id="IPR005541">
    <property type="entry name" value="KNOX2"/>
</dbReference>
<evidence type="ECO:0000256" key="5">
    <source>
        <dbReference type="PROSITE-ProRule" id="PRU00108"/>
    </source>
</evidence>
<dbReference type="PANTHER" id="PTHR11850">
    <property type="entry name" value="HOMEOBOX PROTEIN TRANSCRIPTION FACTORS"/>
    <property type="match status" value="1"/>
</dbReference>
<dbReference type="SMART" id="SM01255">
    <property type="entry name" value="KNOX1"/>
    <property type="match status" value="1"/>
</dbReference>
<gene>
    <name evidence="9" type="ORF">CITCOLO1_LOCUS22705</name>
</gene>
<evidence type="ECO:0000313" key="9">
    <source>
        <dbReference type="EMBL" id="CAK9330219.1"/>
    </source>
</evidence>
<evidence type="ECO:0000259" key="8">
    <source>
        <dbReference type="PROSITE" id="PS51213"/>
    </source>
</evidence>
<name>A0ABP0ZCM5_9ROSI</name>
<dbReference type="Proteomes" id="UP001642487">
    <property type="component" value="Chromosome 9"/>
</dbReference>
<dbReference type="Gene3D" id="1.10.10.60">
    <property type="entry name" value="Homeodomain-like"/>
    <property type="match status" value="1"/>
</dbReference>
<evidence type="ECO:0000256" key="4">
    <source>
        <dbReference type="ARBA" id="ARBA00023242"/>
    </source>
</evidence>
<evidence type="ECO:0000256" key="1">
    <source>
        <dbReference type="ARBA" id="ARBA00004123"/>
    </source>
</evidence>
<protein>
    <recommendedName>
        <fullName evidence="11">Homeobox protein knotted-1-like 6</fullName>
    </recommendedName>
</protein>
<dbReference type="Pfam" id="PF03789">
    <property type="entry name" value="ELK"/>
    <property type="match status" value="1"/>
</dbReference>
<dbReference type="EMBL" id="OZ021743">
    <property type="protein sequence ID" value="CAK9330219.1"/>
    <property type="molecule type" value="Genomic_DNA"/>
</dbReference>
<evidence type="ECO:0000256" key="2">
    <source>
        <dbReference type="ARBA" id="ARBA00023125"/>
    </source>
</evidence>
<feature type="DNA-binding region" description="Homeobox; TALE-type" evidence="5">
    <location>
        <begin position="267"/>
        <end position="330"/>
    </location>
</feature>
<evidence type="ECO:0008006" key="11">
    <source>
        <dbReference type="Google" id="ProtNLM"/>
    </source>
</evidence>
<dbReference type="InterPro" id="IPR017970">
    <property type="entry name" value="Homeobox_CS"/>
</dbReference>
<dbReference type="InterPro" id="IPR009057">
    <property type="entry name" value="Homeodomain-like_sf"/>
</dbReference>
<dbReference type="PROSITE" id="PS50071">
    <property type="entry name" value="HOMEOBOX_2"/>
    <property type="match status" value="1"/>
</dbReference>
<dbReference type="SMART" id="SM00389">
    <property type="entry name" value="HOX"/>
    <property type="match status" value="1"/>
</dbReference>
<proteinExistence type="inferred from homology"/>
<dbReference type="InterPro" id="IPR005539">
    <property type="entry name" value="ELK_dom"/>
</dbReference>
<keyword evidence="3 5" id="KW-0371">Homeobox</keyword>
<evidence type="ECO:0000313" key="10">
    <source>
        <dbReference type="Proteomes" id="UP001642487"/>
    </source>
</evidence>
<keyword evidence="4 5" id="KW-0539">Nucleus</keyword>
<feature type="domain" description="ELK" evidence="8">
    <location>
        <begin position="246"/>
        <end position="266"/>
    </location>
</feature>